<dbReference type="EMBL" id="KZ293473">
    <property type="protein sequence ID" value="PBK61709.1"/>
    <property type="molecule type" value="Genomic_DNA"/>
</dbReference>
<proteinExistence type="predicted"/>
<evidence type="ECO:0000313" key="2">
    <source>
        <dbReference type="Proteomes" id="UP000218334"/>
    </source>
</evidence>
<keyword evidence="2" id="KW-1185">Reference proteome</keyword>
<organism evidence="1 2">
    <name type="scientific">Armillaria solidipes</name>
    <dbReference type="NCBI Taxonomy" id="1076256"/>
    <lineage>
        <taxon>Eukaryota</taxon>
        <taxon>Fungi</taxon>
        <taxon>Dikarya</taxon>
        <taxon>Basidiomycota</taxon>
        <taxon>Agaricomycotina</taxon>
        <taxon>Agaricomycetes</taxon>
        <taxon>Agaricomycetidae</taxon>
        <taxon>Agaricales</taxon>
        <taxon>Marasmiineae</taxon>
        <taxon>Physalacriaceae</taxon>
        <taxon>Armillaria</taxon>
    </lineage>
</organism>
<protein>
    <submittedName>
        <fullName evidence="1">Uncharacterized protein</fullName>
    </submittedName>
</protein>
<evidence type="ECO:0000313" key="1">
    <source>
        <dbReference type="EMBL" id="PBK61709.1"/>
    </source>
</evidence>
<gene>
    <name evidence="1" type="ORF">ARMSODRAFT_623813</name>
</gene>
<accession>A0A2H3ASF6</accession>
<name>A0A2H3ASF6_9AGAR</name>
<reference evidence="2" key="1">
    <citation type="journal article" date="2017" name="Nat. Ecol. Evol.">
        <title>Genome expansion and lineage-specific genetic innovations in the forest pathogenic fungi Armillaria.</title>
        <authorList>
            <person name="Sipos G."/>
            <person name="Prasanna A.N."/>
            <person name="Walter M.C."/>
            <person name="O'Connor E."/>
            <person name="Balint B."/>
            <person name="Krizsan K."/>
            <person name="Kiss B."/>
            <person name="Hess J."/>
            <person name="Varga T."/>
            <person name="Slot J."/>
            <person name="Riley R."/>
            <person name="Boka B."/>
            <person name="Rigling D."/>
            <person name="Barry K."/>
            <person name="Lee J."/>
            <person name="Mihaltcheva S."/>
            <person name="LaButti K."/>
            <person name="Lipzen A."/>
            <person name="Waldron R."/>
            <person name="Moloney N.M."/>
            <person name="Sperisen C."/>
            <person name="Kredics L."/>
            <person name="Vagvoelgyi C."/>
            <person name="Patrignani A."/>
            <person name="Fitzpatrick D."/>
            <person name="Nagy I."/>
            <person name="Doyle S."/>
            <person name="Anderson J.B."/>
            <person name="Grigoriev I.V."/>
            <person name="Gueldener U."/>
            <person name="Muensterkoetter M."/>
            <person name="Nagy L.G."/>
        </authorList>
    </citation>
    <scope>NUCLEOTIDE SEQUENCE [LARGE SCALE GENOMIC DNA]</scope>
    <source>
        <strain evidence="2">28-4</strain>
    </source>
</reference>
<dbReference type="AlphaFoldDB" id="A0A2H3ASF6"/>
<sequence length="166" mass="18765">MALGALGAARIPTVTCVFGQPFRSSPVVRSLPLHYHIHLPSEPRDTVPAYMTAFLSLMQHHSKHNRKSPSSPTLQYSLRRRLLPLFIDDRATVISLLSRPYFPTSEAADGRFYVGQLSHRHNSWILPFGGKPKLASLIACYSCLPWIRLYRVLRLQRESPSLCSVV</sequence>
<dbReference type="Proteomes" id="UP000218334">
    <property type="component" value="Unassembled WGS sequence"/>
</dbReference>